<evidence type="ECO:0000313" key="3">
    <source>
        <dbReference type="EMBL" id="WOB10267.1"/>
    </source>
</evidence>
<gene>
    <name evidence="3" type="ORF">RXV79_09435</name>
</gene>
<dbReference type="InterPro" id="IPR050789">
    <property type="entry name" value="Diverse_Enzym_Activities"/>
</dbReference>
<name>A0ABZ0CZ47_9BURK</name>
<sequence>MTFPLNRMNRLLCGLGLTLCTAAAQADVLLDQTFSAGLGGFTSTGSVSTGSYGARMTASLLSADGAIRSAPISTVGFTNLTLQFSRSSTGLDTGEAGIVEFSTNGSTYTVLESSNSASGAATFALPTTAAGQASLYIRFRVNANSATESYTVTHARIEGTRTDTPPPTGGLRDPGTGPWTLVSAANVAAECKLDPAALQSANRTLGLSYAIVRYGKLCHEYYPSGRDSVSQVYSTTKTMGALTIGALIHQTKNIPVTTTRKRGPLGEFQRIDHWLDSFTFQQASTTAHVLGMVSDASPNLNYPNREFQYDTVGSDAINRLSDVINTVVAQDTTRLGSNIGAFWTRYLAQPLGFENSTWGTSSSSKNFATSWQTTIRDMARLGLLMNNGGVWNGQRLVDVNYLHNLAHTSFEDANTRYGYLTWLNEADSCAPKPQYRAYPHGPVSNAPSCLRTAGCPAQQYDVGVFFAAGLGGQYIIVHRGLDMVIVVKDSGGQSGEEPGRFWQAIRPAVVALDPTYRGNNTAFCSAYGAGNYAPDLKLWEGGL</sequence>
<feature type="signal peptide" evidence="1">
    <location>
        <begin position="1"/>
        <end position="26"/>
    </location>
</feature>
<dbReference type="PANTHER" id="PTHR43283">
    <property type="entry name" value="BETA-LACTAMASE-RELATED"/>
    <property type="match status" value="1"/>
</dbReference>
<dbReference type="Gene3D" id="3.40.710.10">
    <property type="entry name" value="DD-peptidase/beta-lactamase superfamily"/>
    <property type="match status" value="1"/>
</dbReference>
<proteinExistence type="predicted"/>
<evidence type="ECO:0000313" key="4">
    <source>
        <dbReference type="Proteomes" id="UP001303946"/>
    </source>
</evidence>
<reference evidence="3 4" key="1">
    <citation type="submission" date="2023-10" db="EMBL/GenBank/DDBJ databases">
        <title>Bacteria for the degradation of biodegradable plastic PBAT(Polybutylene adipate terephthalate).</title>
        <authorList>
            <person name="Weon H.-Y."/>
            <person name="Yeon J."/>
        </authorList>
    </citation>
    <scope>NUCLEOTIDE SEQUENCE [LARGE SCALE GENOMIC DNA]</scope>
    <source>
        <strain evidence="3 4">SBD 7-3</strain>
    </source>
</reference>
<keyword evidence="3" id="KW-0378">Hydrolase</keyword>
<feature type="chain" id="PRO_5046920608" evidence="1">
    <location>
        <begin position="27"/>
        <end position="543"/>
    </location>
</feature>
<dbReference type="Pfam" id="PF00144">
    <property type="entry name" value="Beta-lactamase"/>
    <property type="match status" value="1"/>
</dbReference>
<evidence type="ECO:0000259" key="2">
    <source>
        <dbReference type="Pfam" id="PF00144"/>
    </source>
</evidence>
<dbReference type="Proteomes" id="UP001303946">
    <property type="component" value="Chromosome"/>
</dbReference>
<keyword evidence="4" id="KW-1185">Reference proteome</keyword>
<organism evidence="3 4">
    <name type="scientific">Piscinibacter gummiphilus</name>
    <dbReference type="NCBI Taxonomy" id="946333"/>
    <lineage>
        <taxon>Bacteria</taxon>
        <taxon>Pseudomonadati</taxon>
        <taxon>Pseudomonadota</taxon>
        <taxon>Betaproteobacteria</taxon>
        <taxon>Burkholderiales</taxon>
        <taxon>Sphaerotilaceae</taxon>
        <taxon>Piscinibacter</taxon>
    </lineage>
</organism>
<accession>A0ABZ0CZ47</accession>
<dbReference type="EMBL" id="CP136336">
    <property type="protein sequence ID" value="WOB10267.1"/>
    <property type="molecule type" value="Genomic_DNA"/>
</dbReference>
<dbReference type="PANTHER" id="PTHR43283:SF7">
    <property type="entry name" value="BETA-LACTAMASE-RELATED DOMAIN-CONTAINING PROTEIN"/>
    <property type="match status" value="1"/>
</dbReference>
<dbReference type="InterPro" id="IPR012338">
    <property type="entry name" value="Beta-lactam/transpept-like"/>
</dbReference>
<feature type="domain" description="Beta-lactamase-related" evidence="2">
    <location>
        <begin position="201"/>
        <end position="487"/>
    </location>
</feature>
<dbReference type="InterPro" id="IPR001466">
    <property type="entry name" value="Beta-lactam-related"/>
</dbReference>
<protein>
    <submittedName>
        <fullName evidence="3">Serine hydrolase</fullName>
    </submittedName>
</protein>
<evidence type="ECO:0000256" key="1">
    <source>
        <dbReference type="SAM" id="SignalP"/>
    </source>
</evidence>
<dbReference type="SUPFAM" id="SSF56601">
    <property type="entry name" value="beta-lactamase/transpeptidase-like"/>
    <property type="match status" value="1"/>
</dbReference>
<keyword evidence="1" id="KW-0732">Signal</keyword>
<dbReference type="GO" id="GO:0016787">
    <property type="term" value="F:hydrolase activity"/>
    <property type="evidence" value="ECO:0007669"/>
    <property type="project" value="UniProtKB-KW"/>
</dbReference>
<dbReference type="RefSeq" id="WP_316703174.1">
    <property type="nucleotide sequence ID" value="NZ_CP136336.1"/>
</dbReference>